<organism evidence="3 4">
    <name type="scientific">Helobdella robusta</name>
    <name type="common">Californian leech</name>
    <dbReference type="NCBI Taxonomy" id="6412"/>
    <lineage>
        <taxon>Eukaryota</taxon>
        <taxon>Metazoa</taxon>
        <taxon>Spiralia</taxon>
        <taxon>Lophotrochozoa</taxon>
        <taxon>Annelida</taxon>
        <taxon>Clitellata</taxon>
        <taxon>Hirudinea</taxon>
        <taxon>Rhynchobdellida</taxon>
        <taxon>Glossiphoniidae</taxon>
        <taxon>Helobdella</taxon>
    </lineage>
</organism>
<protein>
    <submittedName>
        <fullName evidence="2 3">Uncharacterized protein</fullName>
    </submittedName>
</protein>
<keyword evidence="4" id="KW-1185">Reference proteome</keyword>
<reference evidence="4" key="1">
    <citation type="submission" date="2012-12" db="EMBL/GenBank/DDBJ databases">
        <authorList>
            <person name="Hellsten U."/>
            <person name="Grimwood J."/>
            <person name="Chapman J.A."/>
            <person name="Shapiro H."/>
            <person name="Aerts A."/>
            <person name="Otillar R.P."/>
            <person name="Terry A.Y."/>
            <person name="Boore J.L."/>
            <person name="Simakov O."/>
            <person name="Marletaz F."/>
            <person name="Cho S.-J."/>
            <person name="Edsinger-Gonzales E."/>
            <person name="Havlak P."/>
            <person name="Kuo D.-H."/>
            <person name="Larsson T."/>
            <person name="Lv J."/>
            <person name="Arendt D."/>
            <person name="Savage R."/>
            <person name="Osoegawa K."/>
            <person name="de Jong P."/>
            <person name="Lindberg D.R."/>
            <person name="Seaver E.C."/>
            <person name="Weisblat D.A."/>
            <person name="Putnam N.H."/>
            <person name="Grigoriev I.V."/>
            <person name="Rokhsar D.S."/>
        </authorList>
    </citation>
    <scope>NUCLEOTIDE SEQUENCE</scope>
</reference>
<dbReference type="EnsemblMetazoa" id="HelroT180781">
    <property type="protein sequence ID" value="HelroP180781"/>
    <property type="gene ID" value="HelroG180781"/>
</dbReference>
<proteinExistence type="predicted"/>
<dbReference type="AlphaFoldDB" id="T1FG98"/>
<dbReference type="KEGG" id="hro:HELRODRAFT_180781"/>
<evidence type="ECO:0000313" key="2">
    <source>
        <dbReference type="EMBL" id="ESN93684.1"/>
    </source>
</evidence>
<reference evidence="2 4" key="2">
    <citation type="journal article" date="2013" name="Nature">
        <title>Insights into bilaterian evolution from three spiralian genomes.</title>
        <authorList>
            <person name="Simakov O."/>
            <person name="Marletaz F."/>
            <person name="Cho S.J."/>
            <person name="Edsinger-Gonzales E."/>
            <person name="Havlak P."/>
            <person name="Hellsten U."/>
            <person name="Kuo D.H."/>
            <person name="Larsson T."/>
            <person name="Lv J."/>
            <person name="Arendt D."/>
            <person name="Savage R."/>
            <person name="Osoegawa K."/>
            <person name="de Jong P."/>
            <person name="Grimwood J."/>
            <person name="Chapman J.A."/>
            <person name="Shapiro H."/>
            <person name="Aerts A."/>
            <person name="Otillar R.P."/>
            <person name="Terry A.Y."/>
            <person name="Boore J.L."/>
            <person name="Grigoriev I.V."/>
            <person name="Lindberg D.R."/>
            <person name="Seaver E.C."/>
            <person name="Weisblat D.A."/>
            <person name="Putnam N.H."/>
            <person name="Rokhsar D.S."/>
        </authorList>
    </citation>
    <scope>NUCLEOTIDE SEQUENCE</scope>
</reference>
<accession>T1FG98</accession>
<evidence type="ECO:0000256" key="1">
    <source>
        <dbReference type="SAM" id="MobiDB-lite"/>
    </source>
</evidence>
<feature type="compositionally biased region" description="Low complexity" evidence="1">
    <location>
        <begin position="1"/>
        <end position="25"/>
    </location>
</feature>
<dbReference type="RefSeq" id="XP_009028314.1">
    <property type="nucleotide sequence ID" value="XM_009030066.1"/>
</dbReference>
<sequence>MNNNNNKNNNSDSDSKPIKNNKNNNQTKLVYKNADVAGFHQRRSGSPTAEGRTHLEKQNLSGEDISRVERSSTELEVAVSNLCSTGSVNIEVAERSKLYFYR</sequence>
<dbReference type="HOGENOM" id="CLU_2280422_0_0_1"/>
<dbReference type="GeneID" id="20207847"/>
<name>T1FG98_HELRO</name>
<dbReference type="CTD" id="20207847"/>
<dbReference type="Proteomes" id="UP000015101">
    <property type="component" value="Unassembled WGS sequence"/>
</dbReference>
<dbReference type="InParanoid" id="T1FG98"/>
<evidence type="ECO:0000313" key="4">
    <source>
        <dbReference type="Proteomes" id="UP000015101"/>
    </source>
</evidence>
<dbReference type="EMBL" id="AMQM01007348">
    <property type="status" value="NOT_ANNOTATED_CDS"/>
    <property type="molecule type" value="Genomic_DNA"/>
</dbReference>
<reference evidence="3" key="3">
    <citation type="submission" date="2015-06" db="UniProtKB">
        <authorList>
            <consortium name="EnsemblMetazoa"/>
        </authorList>
    </citation>
    <scope>IDENTIFICATION</scope>
</reference>
<gene>
    <name evidence="3" type="primary">20207847</name>
    <name evidence="2" type="ORF">HELRODRAFT_180781</name>
</gene>
<feature type="region of interest" description="Disordered" evidence="1">
    <location>
        <begin position="1"/>
        <end position="67"/>
    </location>
</feature>
<dbReference type="EMBL" id="KB097599">
    <property type="protein sequence ID" value="ESN93684.1"/>
    <property type="molecule type" value="Genomic_DNA"/>
</dbReference>
<evidence type="ECO:0000313" key="3">
    <source>
        <dbReference type="EnsemblMetazoa" id="HelroP180781"/>
    </source>
</evidence>